<sequence length="280" mass="30533">MKRAIARRQTWWLRLFVISVVVTLVLPDVPLLLDLPIKALLLALALVRPPRSTKPPVDLAAPVRGRWVAINSPGTGTPSHGVRAYGQTYAVDLLRPSPDAPTRIGWSPRTRAPGSYPCFGEPVLAMADGTVVAVTGNRRDHRSRDTWPTLIWMMTVEAFAREFAGASWILGNHIVVRHDDGTFSAYAHLRRGSARVRIGDRVAAGGQLAEVGNSGNTSEPHLHVQLMDDPCPTAAAGIPMHWPDLAFEDEKDPRWSTGDPKPTAVTGFPQNGQLFEAGVR</sequence>
<feature type="transmembrane region" description="Helical" evidence="2">
    <location>
        <begin position="12"/>
        <end position="33"/>
    </location>
</feature>
<dbReference type="PANTHER" id="PTHR21666:SF270">
    <property type="entry name" value="MUREIN HYDROLASE ACTIVATOR ENVC"/>
    <property type="match status" value="1"/>
</dbReference>
<keyword evidence="2" id="KW-1133">Transmembrane helix</keyword>
<organism evidence="4 5">
    <name type="scientific">Actinoplanes xinjiangensis</name>
    <dbReference type="NCBI Taxonomy" id="512350"/>
    <lineage>
        <taxon>Bacteria</taxon>
        <taxon>Bacillati</taxon>
        <taxon>Actinomycetota</taxon>
        <taxon>Actinomycetes</taxon>
        <taxon>Micromonosporales</taxon>
        <taxon>Micromonosporaceae</taxon>
        <taxon>Actinoplanes</taxon>
    </lineage>
</organism>
<dbReference type="Proteomes" id="UP000245697">
    <property type="component" value="Unassembled WGS sequence"/>
</dbReference>
<dbReference type="InterPro" id="IPR011055">
    <property type="entry name" value="Dup_hybrid_motif"/>
</dbReference>
<dbReference type="EMBL" id="QGGR01000011">
    <property type="protein sequence ID" value="PWK45155.1"/>
    <property type="molecule type" value="Genomic_DNA"/>
</dbReference>
<dbReference type="InterPro" id="IPR050570">
    <property type="entry name" value="Cell_wall_metabolism_enzyme"/>
</dbReference>
<accession>A0A316FA55</accession>
<proteinExistence type="predicted"/>
<gene>
    <name evidence="4" type="ORF">BC793_111129</name>
</gene>
<evidence type="ECO:0000259" key="3">
    <source>
        <dbReference type="Pfam" id="PF01551"/>
    </source>
</evidence>
<dbReference type="Gene3D" id="2.70.70.10">
    <property type="entry name" value="Glucose Permease (Domain IIA)"/>
    <property type="match status" value="1"/>
</dbReference>
<dbReference type="SUPFAM" id="SSF51261">
    <property type="entry name" value="Duplicated hybrid motif"/>
    <property type="match status" value="1"/>
</dbReference>
<name>A0A316FA55_9ACTN</name>
<evidence type="ECO:0000256" key="1">
    <source>
        <dbReference type="SAM" id="MobiDB-lite"/>
    </source>
</evidence>
<dbReference type="PANTHER" id="PTHR21666">
    <property type="entry name" value="PEPTIDASE-RELATED"/>
    <property type="match status" value="1"/>
</dbReference>
<dbReference type="RefSeq" id="WP_109596151.1">
    <property type="nucleotide sequence ID" value="NZ_BONA01000061.1"/>
</dbReference>
<dbReference type="CDD" id="cd12797">
    <property type="entry name" value="M23_peptidase"/>
    <property type="match status" value="1"/>
</dbReference>
<dbReference type="InterPro" id="IPR016047">
    <property type="entry name" value="M23ase_b-sheet_dom"/>
</dbReference>
<comment type="caution">
    <text evidence="4">The sequence shown here is derived from an EMBL/GenBank/DDBJ whole genome shotgun (WGS) entry which is preliminary data.</text>
</comment>
<keyword evidence="2" id="KW-0472">Membrane</keyword>
<keyword evidence="5" id="KW-1185">Reference proteome</keyword>
<protein>
    <submittedName>
        <fullName evidence="4">Peptidase M23-like protein</fullName>
    </submittedName>
</protein>
<feature type="region of interest" description="Disordered" evidence="1">
    <location>
        <begin position="252"/>
        <end position="271"/>
    </location>
</feature>
<dbReference type="OrthoDB" id="9809488at2"/>
<evidence type="ECO:0000256" key="2">
    <source>
        <dbReference type="SAM" id="Phobius"/>
    </source>
</evidence>
<dbReference type="Pfam" id="PF01551">
    <property type="entry name" value="Peptidase_M23"/>
    <property type="match status" value="1"/>
</dbReference>
<reference evidence="4 5" key="1">
    <citation type="submission" date="2018-05" db="EMBL/GenBank/DDBJ databases">
        <title>Genomic Encyclopedia of Archaeal and Bacterial Type Strains, Phase II (KMG-II): from individual species to whole genera.</title>
        <authorList>
            <person name="Goeker M."/>
        </authorList>
    </citation>
    <scope>NUCLEOTIDE SEQUENCE [LARGE SCALE GENOMIC DNA]</scope>
    <source>
        <strain evidence="4 5">DSM 45184</strain>
    </source>
</reference>
<dbReference type="AlphaFoldDB" id="A0A316FA55"/>
<evidence type="ECO:0000313" key="4">
    <source>
        <dbReference type="EMBL" id="PWK45155.1"/>
    </source>
</evidence>
<keyword evidence="2" id="KW-0812">Transmembrane</keyword>
<dbReference type="GO" id="GO:0004222">
    <property type="term" value="F:metalloendopeptidase activity"/>
    <property type="evidence" value="ECO:0007669"/>
    <property type="project" value="TreeGrafter"/>
</dbReference>
<evidence type="ECO:0000313" key="5">
    <source>
        <dbReference type="Proteomes" id="UP000245697"/>
    </source>
</evidence>
<feature type="domain" description="M23ase beta-sheet core" evidence="3">
    <location>
        <begin position="164"/>
        <end position="228"/>
    </location>
</feature>